<reference evidence="13 14" key="1">
    <citation type="submission" date="2014-04" db="EMBL/GenBank/DDBJ databases">
        <authorList>
            <consortium name="DOE Joint Genome Institute"/>
            <person name="Kuo A."/>
            <person name="Tarkka M."/>
            <person name="Buscot F."/>
            <person name="Kohler A."/>
            <person name="Nagy L.G."/>
            <person name="Floudas D."/>
            <person name="Copeland A."/>
            <person name="Barry K.W."/>
            <person name="Cichocki N."/>
            <person name="Veneault-Fourrey C."/>
            <person name="LaButti K."/>
            <person name="Lindquist E.A."/>
            <person name="Lipzen A."/>
            <person name="Lundell T."/>
            <person name="Morin E."/>
            <person name="Murat C."/>
            <person name="Sun H."/>
            <person name="Tunlid A."/>
            <person name="Henrissat B."/>
            <person name="Grigoriev I.V."/>
            <person name="Hibbett D.S."/>
            <person name="Martin F."/>
            <person name="Nordberg H.P."/>
            <person name="Cantor M.N."/>
            <person name="Hua S.X."/>
        </authorList>
    </citation>
    <scope>NUCLEOTIDE SEQUENCE [LARGE SCALE GENOMIC DNA]</scope>
    <source>
        <strain evidence="13 14">F 1598</strain>
    </source>
</reference>
<dbReference type="GO" id="GO:0004674">
    <property type="term" value="F:protein serine/threonine kinase activity"/>
    <property type="evidence" value="ECO:0007669"/>
    <property type="project" value="UniProtKB-KW"/>
</dbReference>
<name>A0A0C3FCA4_PILCF</name>
<dbReference type="SMART" id="SM00220">
    <property type="entry name" value="S_TKc"/>
    <property type="match status" value="1"/>
</dbReference>
<keyword evidence="3" id="KW-0723">Serine/threonine-protein kinase</keyword>
<feature type="region of interest" description="Disordered" evidence="11">
    <location>
        <begin position="571"/>
        <end position="730"/>
    </location>
</feature>
<feature type="compositionally biased region" description="Polar residues" evidence="11">
    <location>
        <begin position="604"/>
        <end position="615"/>
    </location>
</feature>
<evidence type="ECO:0000256" key="1">
    <source>
        <dbReference type="ARBA" id="ARBA00010886"/>
    </source>
</evidence>
<gene>
    <name evidence="13" type="ORF">PILCRDRAFT_825268</name>
</gene>
<sequence length="783" mass="87159">MASFLDSYEPLDVIGNGSFGIIRKVRRKSDNLIFARKELNFERMSERDRKQIVAEVNILKDLHHEHIVRYHDRYVDREAGILYILMEYCGGGDLSTVIKHAQKHNRPIPEDTIWNYFMQTLLALHHCHHPNGSARPGSGGSDNEGKEKRAQVLHRDLKPDNVFLDENNIVKLGDFGLSKQLAQASFANTYVGTPYYMSPELMQEKAYDSKSDIWSLGCLIYELCALKPPFHEAKTHAELSIFIRNGRIPPLPRGYSQSLSGVIKAMLSLNPAMRPSAAQLLQHERLELVFKVSETEKMLATVKTHKATVIAKERELTAREAAFAEKESRMHAVLSQKDVEIASLRQHVIESQSAVDVRIKEAIAKREEELRVAVMRREEEVAAAMARREEEIMGAVRTREEEILEAWRAREEQIRKEVSEPAEEHLKWVKGREEELEAERMRLDGVGAELEAKVKMLDESTKGRKDKTPLEEVKNLLEPLVRMKDTHHQQTKSISDAKLKHTFPGLETPVNRNIAKLPVDYEASAMKGVVFTATGEALATPTPTELTNLFINSPRVGLNFTKIFDFEKGDVEGEEGSDCAEDESDAEGPPPSPSIRDRAKSESKSMQQRDSSSGVPPTRLRRPSIRQSMQRPGLPASTSDPTGLSAPAPPRKAICSKRPSSSAAVPKRSATVPQPSSPEPEYDFSDEENLPSPFLKRMEREKAILPGVPGPPLRTKGPNKRPSGGNLLRAVAAANAANANMKPVATSGPASAGKDSAKNSLTRPSVTSARRAGEEARKALLRP</sequence>
<dbReference type="PROSITE" id="PS50011">
    <property type="entry name" value="PROTEIN_KINASE_DOM"/>
    <property type="match status" value="1"/>
</dbReference>
<dbReference type="SUPFAM" id="SSF56112">
    <property type="entry name" value="Protein kinase-like (PK-like)"/>
    <property type="match status" value="1"/>
</dbReference>
<evidence type="ECO:0000256" key="5">
    <source>
        <dbReference type="ARBA" id="ARBA00022741"/>
    </source>
</evidence>
<evidence type="ECO:0000256" key="10">
    <source>
        <dbReference type="PROSITE-ProRule" id="PRU10141"/>
    </source>
</evidence>
<dbReference type="Proteomes" id="UP000054166">
    <property type="component" value="Unassembled WGS sequence"/>
</dbReference>
<keyword evidence="4" id="KW-0808">Transferase</keyword>
<evidence type="ECO:0000256" key="3">
    <source>
        <dbReference type="ARBA" id="ARBA00022527"/>
    </source>
</evidence>
<feature type="compositionally biased region" description="Polar residues" evidence="11">
    <location>
        <begin position="625"/>
        <end position="642"/>
    </location>
</feature>
<dbReference type="PANTHER" id="PTHR44899:SF3">
    <property type="entry name" value="SERINE_THREONINE-PROTEIN KINASE NEK1"/>
    <property type="match status" value="1"/>
</dbReference>
<dbReference type="InterPro" id="IPR000719">
    <property type="entry name" value="Prot_kinase_dom"/>
</dbReference>
<proteinExistence type="inferred from homology"/>
<reference evidence="14" key="2">
    <citation type="submission" date="2015-01" db="EMBL/GenBank/DDBJ databases">
        <title>Evolutionary Origins and Diversification of the Mycorrhizal Mutualists.</title>
        <authorList>
            <consortium name="DOE Joint Genome Institute"/>
            <consortium name="Mycorrhizal Genomics Consortium"/>
            <person name="Kohler A."/>
            <person name="Kuo A."/>
            <person name="Nagy L.G."/>
            <person name="Floudas D."/>
            <person name="Copeland A."/>
            <person name="Barry K.W."/>
            <person name="Cichocki N."/>
            <person name="Veneault-Fourrey C."/>
            <person name="LaButti K."/>
            <person name="Lindquist E.A."/>
            <person name="Lipzen A."/>
            <person name="Lundell T."/>
            <person name="Morin E."/>
            <person name="Murat C."/>
            <person name="Riley R."/>
            <person name="Ohm R."/>
            <person name="Sun H."/>
            <person name="Tunlid A."/>
            <person name="Henrissat B."/>
            <person name="Grigoriev I.V."/>
            <person name="Hibbett D.S."/>
            <person name="Martin F."/>
        </authorList>
    </citation>
    <scope>NUCLEOTIDE SEQUENCE [LARGE SCALE GENOMIC DNA]</scope>
    <source>
        <strain evidence="14">F 1598</strain>
    </source>
</reference>
<feature type="region of interest" description="Disordered" evidence="11">
    <location>
        <begin position="742"/>
        <end position="783"/>
    </location>
</feature>
<dbReference type="GO" id="GO:0005524">
    <property type="term" value="F:ATP binding"/>
    <property type="evidence" value="ECO:0007669"/>
    <property type="project" value="UniProtKB-UniRule"/>
</dbReference>
<dbReference type="EC" id="2.7.11.1" evidence="2"/>
<evidence type="ECO:0000256" key="2">
    <source>
        <dbReference type="ARBA" id="ARBA00012513"/>
    </source>
</evidence>
<evidence type="ECO:0000256" key="7">
    <source>
        <dbReference type="ARBA" id="ARBA00022840"/>
    </source>
</evidence>
<evidence type="ECO:0000259" key="12">
    <source>
        <dbReference type="PROSITE" id="PS50011"/>
    </source>
</evidence>
<feature type="compositionally biased region" description="Polar residues" evidence="11">
    <location>
        <begin position="758"/>
        <end position="768"/>
    </location>
</feature>
<evidence type="ECO:0000256" key="6">
    <source>
        <dbReference type="ARBA" id="ARBA00022777"/>
    </source>
</evidence>
<dbReference type="EMBL" id="KN833024">
    <property type="protein sequence ID" value="KIM77494.1"/>
    <property type="molecule type" value="Genomic_DNA"/>
</dbReference>
<feature type="compositionally biased region" description="Basic and acidic residues" evidence="11">
    <location>
        <begin position="771"/>
        <end position="783"/>
    </location>
</feature>
<comment type="catalytic activity">
    <reaction evidence="9">
        <text>L-seryl-[protein] + ATP = O-phospho-L-seryl-[protein] + ADP + H(+)</text>
        <dbReference type="Rhea" id="RHEA:17989"/>
        <dbReference type="Rhea" id="RHEA-COMP:9863"/>
        <dbReference type="Rhea" id="RHEA-COMP:11604"/>
        <dbReference type="ChEBI" id="CHEBI:15378"/>
        <dbReference type="ChEBI" id="CHEBI:29999"/>
        <dbReference type="ChEBI" id="CHEBI:30616"/>
        <dbReference type="ChEBI" id="CHEBI:83421"/>
        <dbReference type="ChEBI" id="CHEBI:456216"/>
        <dbReference type="EC" id="2.7.11.1"/>
    </reaction>
</comment>
<dbReference type="PROSITE" id="PS00108">
    <property type="entry name" value="PROTEIN_KINASE_ST"/>
    <property type="match status" value="1"/>
</dbReference>
<evidence type="ECO:0000256" key="8">
    <source>
        <dbReference type="ARBA" id="ARBA00047899"/>
    </source>
</evidence>
<dbReference type="InterPro" id="IPR011009">
    <property type="entry name" value="Kinase-like_dom_sf"/>
</dbReference>
<dbReference type="CDD" id="cd08217">
    <property type="entry name" value="STKc_Nek2"/>
    <property type="match status" value="1"/>
</dbReference>
<evidence type="ECO:0000313" key="13">
    <source>
        <dbReference type="EMBL" id="KIM77494.1"/>
    </source>
</evidence>
<dbReference type="InterPro" id="IPR008271">
    <property type="entry name" value="Ser/Thr_kinase_AS"/>
</dbReference>
<organism evidence="13 14">
    <name type="scientific">Piloderma croceum (strain F 1598)</name>
    <dbReference type="NCBI Taxonomy" id="765440"/>
    <lineage>
        <taxon>Eukaryota</taxon>
        <taxon>Fungi</taxon>
        <taxon>Dikarya</taxon>
        <taxon>Basidiomycota</taxon>
        <taxon>Agaricomycotina</taxon>
        <taxon>Agaricomycetes</taxon>
        <taxon>Agaricomycetidae</taxon>
        <taxon>Atheliales</taxon>
        <taxon>Atheliaceae</taxon>
        <taxon>Piloderma</taxon>
    </lineage>
</organism>
<keyword evidence="14" id="KW-1185">Reference proteome</keyword>
<keyword evidence="5 10" id="KW-0547">Nucleotide-binding</keyword>
<dbReference type="FunFam" id="3.30.200.20:FF:000097">
    <property type="entry name" value="Probable serine/threonine-protein kinase nek1"/>
    <property type="match status" value="1"/>
</dbReference>
<evidence type="ECO:0000256" key="11">
    <source>
        <dbReference type="SAM" id="MobiDB-lite"/>
    </source>
</evidence>
<feature type="compositionally biased region" description="Acidic residues" evidence="11">
    <location>
        <begin position="680"/>
        <end position="689"/>
    </location>
</feature>
<dbReference type="Gene3D" id="3.30.200.20">
    <property type="entry name" value="Phosphorylase Kinase, domain 1"/>
    <property type="match status" value="2"/>
</dbReference>
<dbReference type="STRING" id="765440.A0A0C3FCA4"/>
<dbReference type="OrthoDB" id="10250725at2759"/>
<dbReference type="InterPro" id="IPR017441">
    <property type="entry name" value="Protein_kinase_ATP_BS"/>
</dbReference>
<protein>
    <recommendedName>
        <fullName evidence="2">non-specific serine/threonine protein kinase</fullName>
        <ecNumber evidence="2">2.7.11.1</ecNumber>
    </recommendedName>
</protein>
<keyword evidence="6" id="KW-0418">Kinase</keyword>
<accession>A0A0C3FCA4</accession>
<dbReference type="AlphaFoldDB" id="A0A0C3FCA4"/>
<feature type="binding site" evidence="10">
    <location>
        <position position="37"/>
    </location>
    <ligand>
        <name>ATP</name>
        <dbReference type="ChEBI" id="CHEBI:30616"/>
    </ligand>
</feature>
<keyword evidence="7 10" id="KW-0067">ATP-binding</keyword>
<dbReference type="Gene3D" id="1.10.510.10">
    <property type="entry name" value="Transferase(Phosphotransferase) domain 1"/>
    <property type="match status" value="1"/>
</dbReference>
<dbReference type="Pfam" id="PF00069">
    <property type="entry name" value="Pkinase"/>
    <property type="match status" value="1"/>
</dbReference>
<dbReference type="HOGENOM" id="CLU_012940_0_0_1"/>
<evidence type="ECO:0000256" key="9">
    <source>
        <dbReference type="ARBA" id="ARBA00048679"/>
    </source>
</evidence>
<feature type="domain" description="Protein kinase" evidence="12">
    <location>
        <begin position="8"/>
        <end position="286"/>
    </location>
</feature>
<dbReference type="InParanoid" id="A0A0C3FCA4"/>
<feature type="compositionally biased region" description="Acidic residues" evidence="11">
    <location>
        <begin position="572"/>
        <end position="586"/>
    </location>
</feature>
<dbReference type="PROSITE" id="PS00107">
    <property type="entry name" value="PROTEIN_KINASE_ATP"/>
    <property type="match status" value="1"/>
</dbReference>
<dbReference type="PANTHER" id="PTHR44899">
    <property type="entry name" value="CAMK FAMILY PROTEIN KINASE"/>
    <property type="match status" value="1"/>
</dbReference>
<comment type="similarity">
    <text evidence="1">Belongs to the protein kinase superfamily. NEK Ser/Thr protein kinase family. NIMA subfamily.</text>
</comment>
<dbReference type="InterPro" id="IPR051131">
    <property type="entry name" value="NEK_Ser/Thr_kinase_NIMA"/>
</dbReference>
<evidence type="ECO:0000256" key="4">
    <source>
        <dbReference type="ARBA" id="ARBA00022679"/>
    </source>
</evidence>
<comment type="catalytic activity">
    <reaction evidence="8">
        <text>L-threonyl-[protein] + ATP = O-phospho-L-threonyl-[protein] + ADP + H(+)</text>
        <dbReference type="Rhea" id="RHEA:46608"/>
        <dbReference type="Rhea" id="RHEA-COMP:11060"/>
        <dbReference type="Rhea" id="RHEA-COMP:11605"/>
        <dbReference type="ChEBI" id="CHEBI:15378"/>
        <dbReference type="ChEBI" id="CHEBI:30013"/>
        <dbReference type="ChEBI" id="CHEBI:30616"/>
        <dbReference type="ChEBI" id="CHEBI:61977"/>
        <dbReference type="ChEBI" id="CHEBI:456216"/>
        <dbReference type="EC" id="2.7.11.1"/>
    </reaction>
</comment>
<evidence type="ECO:0000313" key="14">
    <source>
        <dbReference type="Proteomes" id="UP000054166"/>
    </source>
</evidence>